<evidence type="ECO:0000259" key="12">
    <source>
        <dbReference type="PROSITE" id="PS51845"/>
    </source>
</evidence>
<dbReference type="CDD" id="cd00077">
    <property type="entry name" value="HDc"/>
    <property type="match status" value="1"/>
</dbReference>
<evidence type="ECO:0000313" key="13">
    <source>
        <dbReference type="EMBL" id="KAI9560111.1"/>
    </source>
</evidence>
<evidence type="ECO:0000313" key="14">
    <source>
        <dbReference type="Proteomes" id="UP000820818"/>
    </source>
</evidence>
<dbReference type="AlphaFoldDB" id="A0AAD5LCE8"/>
<feature type="domain" description="PDEase" evidence="12">
    <location>
        <begin position="219"/>
        <end position="549"/>
    </location>
</feature>
<dbReference type="InterPro" id="IPR023088">
    <property type="entry name" value="PDEase"/>
</dbReference>
<dbReference type="PRINTS" id="PR00387">
    <property type="entry name" value="PDIESTERASE1"/>
</dbReference>
<accession>A0AAD5LCE8</accession>
<dbReference type="InterPro" id="IPR003607">
    <property type="entry name" value="HD/PDEase_dom"/>
</dbReference>
<dbReference type="Gene3D" id="1.10.1300.10">
    <property type="entry name" value="3'5'-cyclic nucleotide phosphodiesterase, catalytic domain"/>
    <property type="match status" value="1"/>
</dbReference>
<comment type="caution">
    <text evidence="13">The sequence shown here is derived from an EMBL/GenBank/DDBJ whole genome shotgun (WGS) entry which is preliminary data.</text>
</comment>
<dbReference type="EC" id="3.1.4.-" evidence="10"/>
<proteinExistence type="inferred from homology"/>
<feature type="region of interest" description="Disordered" evidence="11">
    <location>
        <begin position="550"/>
        <end position="619"/>
    </location>
</feature>
<comment type="pathway">
    <text evidence="5">Purine metabolism; 3',5'-cyclic GMP degradation; GMP from 3',5'-cyclic GMP: step 1/1.</text>
</comment>
<feature type="binding site" evidence="9">
    <location>
        <position position="345"/>
    </location>
    <ligand>
        <name>Zn(2+)</name>
        <dbReference type="ChEBI" id="CHEBI:29105"/>
        <label>1</label>
    </ligand>
</feature>
<feature type="binding site" evidence="8">
    <location>
        <position position="505"/>
    </location>
    <ligand>
        <name>AMP</name>
        <dbReference type="ChEBI" id="CHEBI:456215"/>
    </ligand>
</feature>
<keyword evidence="3 9" id="KW-0479">Metal-binding</keyword>
<dbReference type="GO" id="GO:0007165">
    <property type="term" value="P:signal transduction"/>
    <property type="evidence" value="ECO:0007669"/>
    <property type="project" value="InterPro"/>
</dbReference>
<dbReference type="FunFam" id="1.10.1300.10:FF:000006">
    <property type="entry name" value="Phosphodiesterase 9A"/>
    <property type="match status" value="1"/>
</dbReference>
<feature type="binding site" evidence="9">
    <location>
        <position position="345"/>
    </location>
    <ligand>
        <name>Zn(2+)</name>
        <dbReference type="ChEBI" id="CHEBI:29105"/>
        <label>2</label>
    </ligand>
</feature>
<feature type="compositionally biased region" description="Polar residues" evidence="11">
    <location>
        <begin position="886"/>
        <end position="904"/>
    </location>
</feature>
<evidence type="ECO:0000256" key="6">
    <source>
        <dbReference type="ARBA" id="ARBA00061167"/>
    </source>
</evidence>
<evidence type="ECO:0000256" key="2">
    <source>
        <dbReference type="ARBA" id="ARBA00022535"/>
    </source>
</evidence>
<dbReference type="PROSITE" id="PS51845">
    <property type="entry name" value="PDEASE_I_2"/>
    <property type="match status" value="1"/>
</dbReference>
<comment type="cofactor">
    <cofactor evidence="10">
        <name>a divalent metal cation</name>
        <dbReference type="ChEBI" id="CHEBI:60240"/>
    </cofactor>
    <text evidence="10">Binds 2 divalent metal cations per subunit. Site 1 may preferentially bind zinc ions, while site 2 has a preference for magnesium and/or manganese ions.</text>
</comment>
<evidence type="ECO:0000256" key="10">
    <source>
        <dbReference type="RuleBase" id="RU363067"/>
    </source>
</evidence>
<evidence type="ECO:0000256" key="5">
    <source>
        <dbReference type="ARBA" id="ARBA00037913"/>
    </source>
</evidence>
<dbReference type="EMBL" id="WJBH02000004">
    <property type="protein sequence ID" value="KAI9560111.1"/>
    <property type="molecule type" value="Genomic_DNA"/>
</dbReference>
<feature type="compositionally biased region" description="Low complexity" evidence="11">
    <location>
        <begin position="601"/>
        <end position="612"/>
    </location>
</feature>
<evidence type="ECO:0000256" key="4">
    <source>
        <dbReference type="ARBA" id="ARBA00022801"/>
    </source>
</evidence>
<dbReference type="PROSITE" id="PS00126">
    <property type="entry name" value="PDEASE_I_1"/>
    <property type="match status" value="1"/>
</dbReference>
<reference evidence="13 14" key="1">
    <citation type="submission" date="2022-05" db="EMBL/GenBank/DDBJ databases">
        <title>A multi-omics perspective on studying reproductive biology in Daphnia sinensis.</title>
        <authorList>
            <person name="Jia J."/>
        </authorList>
    </citation>
    <scope>NUCLEOTIDE SEQUENCE [LARGE SCALE GENOMIC DNA]</scope>
    <source>
        <strain evidence="13 14">WSL</strain>
    </source>
</reference>
<dbReference type="PANTHER" id="PTHR11347">
    <property type="entry name" value="CYCLIC NUCLEOTIDE PHOSPHODIESTERASE"/>
    <property type="match status" value="1"/>
</dbReference>
<feature type="binding site" evidence="8">
    <location>
        <position position="345"/>
    </location>
    <ligand>
        <name>AMP</name>
        <dbReference type="ChEBI" id="CHEBI:456215"/>
    </ligand>
</feature>
<evidence type="ECO:0000256" key="7">
    <source>
        <dbReference type="PIRSR" id="PIRSR623088-1"/>
    </source>
</evidence>
<comment type="catalytic activity">
    <reaction evidence="1">
        <text>3',5'-cyclic GMP + H2O = GMP + H(+)</text>
        <dbReference type="Rhea" id="RHEA:16957"/>
        <dbReference type="ChEBI" id="CHEBI:15377"/>
        <dbReference type="ChEBI" id="CHEBI:15378"/>
        <dbReference type="ChEBI" id="CHEBI:57746"/>
        <dbReference type="ChEBI" id="CHEBI:58115"/>
        <dbReference type="EC" id="3.1.4.35"/>
    </reaction>
</comment>
<dbReference type="Pfam" id="PF00233">
    <property type="entry name" value="PDEase_I"/>
    <property type="match status" value="1"/>
</dbReference>
<evidence type="ECO:0000256" key="3">
    <source>
        <dbReference type="ARBA" id="ARBA00022723"/>
    </source>
</evidence>
<evidence type="ECO:0000256" key="9">
    <source>
        <dbReference type="PIRSR" id="PIRSR623088-3"/>
    </source>
</evidence>
<gene>
    <name evidence="13" type="ORF">GHT06_014121</name>
</gene>
<dbReference type="InterPro" id="IPR023174">
    <property type="entry name" value="PDEase_CS"/>
</dbReference>
<keyword evidence="2" id="KW-0140">cGMP</keyword>
<dbReference type="SMART" id="SM00471">
    <property type="entry name" value="HDc"/>
    <property type="match status" value="1"/>
</dbReference>
<dbReference type="GO" id="GO:0046872">
    <property type="term" value="F:metal ion binding"/>
    <property type="evidence" value="ECO:0007669"/>
    <property type="project" value="UniProtKB-KW"/>
</dbReference>
<dbReference type="Proteomes" id="UP000820818">
    <property type="component" value="Linkage Group LG4"/>
</dbReference>
<feature type="active site" description="Proton donor" evidence="7">
    <location>
        <position position="304"/>
    </location>
</feature>
<evidence type="ECO:0000256" key="1">
    <source>
        <dbReference type="ARBA" id="ARBA00000583"/>
    </source>
</evidence>
<feature type="region of interest" description="Disordered" evidence="11">
    <location>
        <begin position="882"/>
        <end position="955"/>
    </location>
</feature>
<feature type="binding site" evidence="9">
    <location>
        <position position="308"/>
    </location>
    <ligand>
        <name>Zn(2+)</name>
        <dbReference type="ChEBI" id="CHEBI:29105"/>
        <label>1</label>
    </ligand>
</feature>
<feature type="binding site" evidence="9">
    <location>
        <position position="344"/>
    </location>
    <ligand>
        <name>Zn(2+)</name>
        <dbReference type="ChEBI" id="CHEBI:29105"/>
        <label>1</label>
    </ligand>
</feature>
<dbReference type="InterPro" id="IPR002073">
    <property type="entry name" value="PDEase_catalytic_dom"/>
</dbReference>
<evidence type="ECO:0000256" key="11">
    <source>
        <dbReference type="SAM" id="MobiDB-lite"/>
    </source>
</evidence>
<name>A0AAD5LCE8_9CRUS</name>
<comment type="similarity">
    <text evidence="6">Belongs to the cyclic nucleotide phosphodiesterase family. PDE9 subfamily.</text>
</comment>
<sequence length="955" mass="107266">MAHAELDATSTIKSSHSSNSLSYTPAILKSAGQQLEQQPSQTAAAAESNCSVADAQRSSSNQQQRRKTVYFTVGQRQEVAIFEDYTPSEDIKSLFSSAAEAGPHDILKMYTPEGSLVNISNRLESNRPDTPYRLELVAAHFNKGSLPEQLRAELALLDERVSDLERRMHDLASLYPQDVQAMRDELEQHKQILGLCRAGTTFRHSGMGRPYWNRHKARRKSESEKRLVCEKYLHISTMTLTEEIRRCLRMPTFDNWQWEDEEILLLLQQMYVDLDLLRKFDIDLNVLRKFLCQVYMNYNEVPFHNFQHCFTVSQMMYGIIWCLNLPDKIGDLETLILLTSCICHDLDHPGFNNIYQINARTELALRYNDISPLENHHCSVAFNILEDPTANVFRSFPPEVYKSVREGIIRCILATDMARHNEILNQFNQIAPEFDYNNRAHINLLCMVLIKVSDISNEARPMDVAEPWLDCLLQEFFEQSDREKMEGLPVTPFMDRDKITKPSSQCSFIGFVLLPLFEAIGRLYPELDTLIVNPVREALDYYRKLNEASRRNLEQPASPTPAANEQKETSASIADSSSIKSSEQQAGQHLLDNEGKTVEHPTIVAATPTTPISRERSFSQEEEIRRFSFGLDPDTFTEVEICEKTFSFKISTDIRPLPGWSNNGGGSGTYNGRQPPSTFRRASLAVMSAYSLYLARAIRKEDLPIYFGPCVSTALAESARILAGGTVRSATNSPTQSGPYRDAVIQEEEDEITLDIPTVAATASTHNGVVLDMHKETSESLDLQQHNGRQKGRTEITAPLASVEDVTDSVVSVAPVVTSRQPSRDNPLLIRLRQWTDRFGLNAVRSASAEPPENGVTDVPKSPKLLGSRKIVSSSLSRLFSRSSSNKAGQQQQSTAHSVASPESNRLPMLATSAGSRRRSKTIISATEMSRSLDDVPAAHMITDSTNHPSQKRLD</sequence>
<keyword evidence="14" id="KW-1185">Reference proteome</keyword>
<dbReference type="InterPro" id="IPR036971">
    <property type="entry name" value="PDEase_catalytic_dom_sf"/>
</dbReference>
<evidence type="ECO:0000256" key="8">
    <source>
        <dbReference type="PIRSR" id="PIRSR623088-2"/>
    </source>
</evidence>
<feature type="compositionally biased region" description="Low complexity" evidence="11">
    <location>
        <begin position="570"/>
        <end position="582"/>
    </location>
</feature>
<dbReference type="SUPFAM" id="SSF109604">
    <property type="entry name" value="HD-domain/PDEase-like"/>
    <property type="match status" value="1"/>
</dbReference>
<feature type="binding site" evidence="9">
    <location>
        <position position="454"/>
    </location>
    <ligand>
        <name>Zn(2+)</name>
        <dbReference type="ChEBI" id="CHEBI:29105"/>
        <label>1</label>
    </ligand>
</feature>
<feature type="binding site" evidence="8">
    <location>
        <position position="454"/>
    </location>
    <ligand>
        <name>AMP</name>
        <dbReference type="ChEBI" id="CHEBI:456215"/>
    </ligand>
</feature>
<dbReference type="GO" id="GO:0047555">
    <property type="term" value="F:3',5'-cyclic-GMP phosphodiesterase activity"/>
    <property type="evidence" value="ECO:0007669"/>
    <property type="project" value="UniProtKB-EC"/>
</dbReference>
<feature type="compositionally biased region" description="Polar residues" evidence="11">
    <location>
        <begin position="32"/>
        <end position="51"/>
    </location>
</feature>
<organism evidence="13 14">
    <name type="scientific">Daphnia sinensis</name>
    <dbReference type="NCBI Taxonomy" id="1820382"/>
    <lineage>
        <taxon>Eukaryota</taxon>
        <taxon>Metazoa</taxon>
        <taxon>Ecdysozoa</taxon>
        <taxon>Arthropoda</taxon>
        <taxon>Crustacea</taxon>
        <taxon>Branchiopoda</taxon>
        <taxon>Diplostraca</taxon>
        <taxon>Cladocera</taxon>
        <taxon>Anomopoda</taxon>
        <taxon>Daphniidae</taxon>
        <taxon>Daphnia</taxon>
        <taxon>Daphnia similis group</taxon>
    </lineage>
</organism>
<keyword evidence="4 10" id="KW-0378">Hydrolase</keyword>
<feature type="binding site" evidence="8">
    <location>
        <begin position="304"/>
        <end position="308"/>
    </location>
    <ligand>
        <name>AMP</name>
        <dbReference type="ChEBI" id="CHEBI:456215"/>
    </ligand>
</feature>
<protein>
    <recommendedName>
        <fullName evidence="10">Phosphodiesterase</fullName>
        <ecNumber evidence="10">3.1.4.-</ecNumber>
    </recommendedName>
</protein>
<feature type="region of interest" description="Disordered" evidence="11">
    <location>
        <begin position="32"/>
        <end position="66"/>
    </location>
</feature>